<feature type="coiled-coil region" evidence="1">
    <location>
        <begin position="186"/>
        <end position="213"/>
    </location>
</feature>
<keyword evidence="3" id="KW-0472">Membrane</keyword>
<feature type="transmembrane region" description="Helical" evidence="3">
    <location>
        <begin position="145"/>
        <end position="175"/>
    </location>
</feature>
<feature type="compositionally biased region" description="Low complexity" evidence="2">
    <location>
        <begin position="266"/>
        <end position="280"/>
    </location>
</feature>
<keyword evidence="3" id="KW-1133">Transmembrane helix</keyword>
<keyword evidence="5" id="KW-1185">Reference proteome</keyword>
<comment type="caution">
    <text evidence="4">The sequence shown here is derived from an EMBL/GenBank/DDBJ whole genome shotgun (WGS) entry which is preliminary data.</text>
</comment>
<feature type="compositionally biased region" description="Low complexity" evidence="2">
    <location>
        <begin position="233"/>
        <end position="245"/>
    </location>
</feature>
<dbReference type="Proteomes" id="UP000649617">
    <property type="component" value="Unassembled WGS sequence"/>
</dbReference>
<evidence type="ECO:0000313" key="5">
    <source>
        <dbReference type="Proteomes" id="UP000649617"/>
    </source>
</evidence>
<reference evidence="4" key="1">
    <citation type="submission" date="2021-02" db="EMBL/GenBank/DDBJ databases">
        <authorList>
            <person name="Dougan E. K."/>
            <person name="Rhodes N."/>
            <person name="Thang M."/>
            <person name="Chan C."/>
        </authorList>
    </citation>
    <scope>NUCLEOTIDE SEQUENCE</scope>
</reference>
<evidence type="ECO:0000256" key="3">
    <source>
        <dbReference type="SAM" id="Phobius"/>
    </source>
</evidence>
<keyword evidence="3" id="KW-0812">Transmembrane</keyword>
<feature type="compositionally biased region" description="Low complexity" evidence="2">
    <location>
        <begin position="213"/>
        <end position="223"/>
    </location>
</feature>
<protein>
    <submittedName>
        <fullName evidence="4">Uncharacterized protein</fullName>
    </submittedName>
</protein>
<evidence type="ECO:0000256" key="2">
    <source>
        <dbReference type="SAM" id="MobiDB-lite"/>
    </source>
</evidence>
<name>A0A812TWC7_SYMPI</name>
<dbReference type="OrthoDB" id="440057at2759"/>
<feature type="region of interest" description="Disordered" evidence="2">
    <location>
        <begin position="97"/>
        <end position="133"/>
    </location>
</feature>
<evidence type="ECO:0000256" key="1">
    <source>
        <dbReference type="SAM" id="Coils"/>
    </source>
</evidence>
<organism evidence="4 5">
    <name type="scientific">Symbiodinium pilosum</name>
    <name type="common">Dinoflagellate</name>
    <dbReference type="NCBI Taxonomy" id="2952"/>
    <lineage>
        <taxon>Eukaryota</taxon>
        <taxon>Sar</taxon>
        <taxon>Alveolata</taxon>
        <taxon>Dinophyceae</taxon>
        <taxon>Suessiales</taxon>
        <taxon>Symbiodiniaceae</taxon>
        <taxon>Symbiodinium</taxon>
    </lineage>
</organism>
<accession>A0A812TWC7</accession>
<dbReference type="AlphaFoldDB" id="A0A812TWC7"/>
<proteinExistence type="predicted"/>
<feature type="compositionally biased region" description="Low complexity" evidence="2">
    <location>
        <begin position="111"/>
        <end position="133"/>
    </location>
</feature>
<sequence>MEVSNGLQTQSCQTDDVALVSHYPANLLFAQGMLNTTLLQLQQVELQISRLHEYVQEHRRLQETCDKDAFQRSRFGFSGEAEAVVAAANALTAYAEGWPGNQPAEPDEAQEGQPAAAPDAANAAPDAAAQEAAAQRPVHRRRLSLLFKVFMVMILLEVKLLGWYLLYLLLALLYLGGVFDPWIEWCQNLANTQVTLEHQLNALRREQQAANEAASAGVNAGEAAGVGTGGEASEGSSGSQAQAATEQEDSQRQGEPAEVAPSASGDATSATPDAPAAAPAQPQPPPYWQRFIYQLFVMFFLTLLPWWNPNPRFL</sequence>
<keyword evidence="1" id="KW-0175">Coiled coil</keyword>
<dbReference type="EMBL" id="CAJNIZ010032979">
    <property type="protein sequence ID" value="CAE7541266.1"/>
    <property type="molecule type" value="Genomic_DNA"/>
</dbReference>
<feature type="region of interest" description="Disordered" evidence="2">
    <location>
        <begin position="213"/>
        <end position="283"/>
    </location>
</feature>
<evidence type="ECO:0000313" key="4">
    <source>
        <dbReference type="EMBL" id="CAE7541266.1"/>
    </source>
</evidence>
<gene>
    <name evidence="4" type="ORF">SPIL2461_LOCUS14318</name>
</gene>